<dbReference type="WBParaSite" id="GPLIN_001176800">
    <property type="protein sequence ID" value="GPLIN_001176800"/>
    <property type="gene ID" value="GPLIN_001176800"/>
</dbReference>
<keyword evidence="1" id="KW-1185">Reference proteome</keyword>
<proteinExistence type="predicted"/>
<dbReference type="Proteomes" id="UP000050741">
    <property type="component" value="Unassembled WGS sequence"/>
</dbReference>
<name>A0A183CFW3_GLOPA</name>
<evidence type="ECO:0000313" key="2">
    <source>
        <dbReference type="WBParaSite" id="GPLIN_001176800"/>
    </source>
</evidence>
<reference evidence="2" key="2">
    <citation type="submission" date="2016-06" db="UniProtKB">
        <authorList>
            <consortium name="WormBaseParasite"/>
        </authorList>
    </citation>
    <scope>IDENTIFICATION</scope>
</reference>
<dbReference type="InterPro" id="IPR031821">
    <property type="entry name" value="SOSSC"/>
</dbReference>
<accession>A0A183CFW3</accession>
<dbReference type="Pfam" id="PF15925">
    <property type="entry name" value="SOSSC"/>
    <property type="match status" value="1"/>
</dbReference>
<dbReference type="GO" id="GO:0006281">
    <property type="term" value="P:DNA repair"/>
    <property type="evidence" value="ECO:0007669"/>
    <property type="project" value="InterPro"/>
</dbReference>
<sequence>MSLSGPAVDQGEKNRKLLHDLQKTKQMMMKSPIGAGRSNQPPLLSSISSLTCGVPFPGDGSSGSNSMQGATVAATASGAQQHGVLVNKSNALFASSMEMIQKSSINFYPSNSNYGNQLLPGFPRFLPD</sequence>
<reference evidence="1" key="1">
    <citation type="submission" date="2014-05" db="EMBL/GenBank/DDBJ databases">
        <title>The genome and life-stage specific transcriptomes of Globodera pallida elucidate key aspects of plant parasitism by a cyst nematode.</title>
        <authorList>
            <person name="Cotton J.A."/>
            <person name="Lilley C.J."/>
            <person name="Jones L.M."/>
            <person name="Kikuchi T."/>
            <person name="Reid A.J."/>
            <person name="Thorpe P."/>
            <person name="Tsai I.J."/>
            <person name="Beasley H."/>
            <person name="Blok V."/>
            <person name="Cock P.J.A."/>
            <person name="Van den Akker S.E."/>
            <person name="Holroyd N."/>
            <person name="Hunt M."/>
            <person name="Mantelin S."/>
            <person name="Naghra H."/>
            <person name="Pain A."/>
            <person name="Palomares-Rius J.E."/>
            <person name="Zarowiecki M."/>
            <person name="Berriman M."/>
            <person name="Jones J.T."/>
            <person name="Urwin P.E."/>
        </authorList>
    </citation>
    <scope>NUCLEOTIDE SEQUENCE [LARGE SCALE GENOMIC DNA]</scope>
    <source>
        <strain evidence="1">Lindley</strain>
    </source>
</reference>
<evidence type="ECO:0000313" key="1">
    <source>
        <dbReference type="Proteomes" id="UP000050741"/>
    </source>
</evidence>
<dbReference type="GO" id="GO:0070876">
    <property type="term" value="C:SOSS complex"/>
    <property type="evidence" value="ECO:0007669"/>
    <property type="project" value="InterPro"/>
</dbReference>
<organism evidence="1 2">
    <name type="scientific">Globodera pallida</name>
    <name type="common">Potato cyst nematode worm</name>
    <name type="synonym">Heterodera pallida</name>
    <dbReference type="NCBI Taxonomy" id="36090"/>
    <lineage>
        <taxon>Eukaryota</taxon>
        <taxon>Metazoa</taxon>
        <taxon>Ecdysozoa</taxon>
        <taxon>Nematoda</taxon>
        <taxon>Chromadorea</taxon>
        <taxon>Rhabditida</taxon>
        <taxon>Tylenchina</taxon>
        <taxon>Tylenchomorpha</taxon>
        <taxon>Tylenchoidea</taxon>
        <taxon>Heteroderidae</taxon>
        <taxon>Heteroderinae</taxon>
        <taxon>Globodera</taxon>
    </lineage>
</organism>
<dbReference type="AlphaFoldDB" id="A0A183CFW3"/>
<protein>
    <submittedName>
        <fullName evidence="2">SOSS complex subunit C</fullName>
    </submittedName>
</protein>